<dbReference type="SUPFAM" id="SSF51905">
    <property type="entry name" value="FAD/NAD(P)-binding domain"/>
    <property type="match status" value="1"/>
</dbReference>
<dbReference type="GO" id="GO:0050661">
    <property type="term" value="F:NADP binding"/>
    <property type="evidence" value="ECO:0007669"/>
    <property type="project" value="InterPro"/>
</dbReference>
<keyword evidence="3" id="KW-0274">FAD</keyword>
<dbReference type="PANTHER" id="PTHR23023">
    <property type="entry name" value="DIMETHYLANILINE MONOOXYGENASE"/>
    <property type="match status" value="1"/>
</dbReference>
<dbReference type="OrthoDB" id="2915840at2759"/>
<gene>
    <name evidence="5" type="ORF">BO80DRAFT_469224</name>
</gene>
<reference evidence="5 6" key="1">
    <citation type="submission" date="2018-02" db="EMBL/GenBank/DDBJ databases">
        <title>The genomes of Aspergillus section Nigri reveals drivers in fungal speciation.</title>
        <authorList>
            <consortium name="DOE Joint Genome Institute"/>
            <person name="Vesth T.C."/>
            <person name="Nybo J."/>
            <person name="Theobald S."/>
            <person name="Brandl J."/>
            <person name="Frisvad J.C."/>
            <person name="Nielsen K.F."/>
            <person name="Lyhne E.K."/>
            <person name="Kogle M.E."/>
            <person name="Kuo A."/>
            <person name="Riley R."/>
            <person name="Clum A."/>
            <person name="Nolan M."/>
            <person name="Lipzen A."/>
            <person name="Salamov A."/>
            <person name="Henrissat B."/>
            <person name="Wiebenga A."/>
            <person name="De vries R.P."/>
            <person name="Grigoriev I.V."/>
            <person name="Mortensen U.H."/>
            <person name="Andersen M.R."/>
            <person name="Baker S.E."/>
        </authorList>
    </citation>
    <scope>NUCLEOTIDE SEQUENCE [LARGE SCALE GENOMIC DNA]</scope>
    <source>
        <strain evidence="5 6">CBS 121593</strain>
    </source>
</reference>
<comment type="similarity">
    <text evidence="1">Belongs to the FMO family.</text>
</comment>
<dbReference type="Gene3D" id="3.50.50.60">
    <property type="entry name" value="FAD/NAD(P)-binding domain"/>
    <property type="match status" value="1"/>
</dbReference>
<organism evidence="5 6">
    <name type="scientific">Aspergillus ibericus CBS 121593</name>
    <dbReference type="NCBI Taxonomy" id="1448316"/>
    <lineage>
        <taxon>Eukaryota</taxon>
        <taxon>Fungi</taxon>
        <taxon>Dikarya</taxon>
        <taxon>Ascomycota</taxon>
        <taxon>Pezizomycotina</taxon>
        <taxon>Eurotiomycetes</taxon>
        <taxon>Eurotiomycetidae</taxon>
        <taxon>Eurotiales</taxon>
        <taxon>Aspergillaceae</taxon>
        <taxon>Aspergillus</taxon>
        <taxon>Aspergillus subgen. Circumdati</taxon>
    </lineage>
</organism>
<dbReference type="AlphaFoldDB" id="A0A395GNK8"/>
<dbReference type="InterPro" id="IPR050346">
    <property type="entry name" value="FMO-like"/>
</dbReference>
<dbReference type="InterPro" id="IPR020946">
    <property type="entry name" value="Flavin_mOase-like"/>
</dbReference>
<evidence type="ECO:0000256" key="2">
    <source>
        <dbReference type="ARBA" id="ARBA00022630"/>
    </source>
</evidence>
<dbReference type="EMBL" id="KZ824488">
    <property type="protein sequence ID" value="RAK95603.1"/>
    <property type="molecule type" value="Genomic_DNA"/>
</dbReference>
<dbReference type="GO" id="GO:0050660">
    <property type="term" value="F:flavin adenine dinucleotide binding"/>
    <property type="evidence" value="ECO:0007669"/>
    <property type="project" value="InterPro"/>
</dbReference>
<dbReference type="GO" id="GO:0004499">
    <property type="term" value="F:N,N-dimethylaniline monooxygenase activity"/>
    <property type="evidence" value="ECO:0007669"/>
    <property type="project" value="InterPro"/>
</dbReference>
<dbReference type="VEuPathDB" id="FungiDB:BO80DRAFT_469224"/>
<feature type="non-terminal residue" evidence="5">
    <location>
        <position position="119"/>
    </location>
</feature>
<dbReference type="Pfam" id="PF00743">
    <property type="entry name" value="FMO-like"/>
    <property type="match status" value="1"/>
</dbReference>
<keyword evidence="2" id="KW-0285">Flavoprotein</keyword>
<keyword evidence="6" id="KW-1185">Reference proteome</keyword>
<dbReference type="GeneID" id="37227859"/>
<keyword evidence="4" id="KW-0560">Oxidoreductase</keyword>
<evidence type="ECO:0000256" key="4">
    <source>
        <dbReference type="ARBA" id="ARBA00023002"/>
    </source>
</evidence>
<dbReference type="RefSeq" id="XP_025569931.1">
    <property type="nucleotide sequence ID" value="XM_025722994.1"/>
</dbReference>
<evidence type="ECO:0000313" key="5">
    <source>
        <dbReference type="EMBL" id="RAK95603.1"/>
    </source>
</evidence>
<name>A0A395GNK8_9EURO</name>
<evidence type="ECO:0000313" key="6">
    <source>
        <dbReference type="Proteomes" id="UP000249402"/>
    </source>
</evidence>
<accession>A0A395GNK8</accession>
<dbReference type="STRING" id="1448316.A0A395GNK8"/>
<dbReference type="InterPro" id="IPR036188">
    <property type="entry name" value="FAD/NAD-bd_sf"/>
</dbReference>
<dbReference type="Proteomes" id="UP000249402">
    <property type="component" value="Unassembled WGS sequence"/>
</dbReference>
<proteinExistence type="inferred from homology"/>
<evidence type="ECO:0000256" key="3">
    <source>
        <dbReference type="ARBA" id="ARBA00022827"/>
    </source>
</evidence>
<evidence type="ECO:0000256" key="1">
    <source>
        <dbReference type="ARBA" id="ARBA00009183"/>
    </source>
</evidence>
<sequence length="119" mass="13187">MESVDVIIVGAGWHGLAALKTYHQVHPNARILCLDNSASIGGVWATHRLYEGLKSNNLLGTYEFSDFPMDPATYGVQPGEHIPGGVIHTYFQRFVEHFHLAEFIRLNTTVEVADHQADG</sequence>
<protein>
    <submittedName>
        <fullName evidence="5">FAD/NAD(P)-binding domain-containing protein</fullName>
    </submittedName>
</protein>